<sequence>MKLELLDKHQIAAMDDANGIETVGNHFTIREVKSARGWGRGIPLSLRAFARVMTATSCQELEDLVREAAQNDGRLARRPLMNKIKEIEAHQMLLERIETLMQGYSPCILSMQLKNTCTENSQLEMRRKMAIDLLSGELRVLRSASMWLKNYCTSLSGG</sequence>
<proteinExistence type="predicted"/>
<feature type="domain" description="Rubisco LSMT substrate-binding" evidence="1">
    <location>
        <begin position="2"/>
        <end position="141"/>
    </location>
</feature>
<dbReference type="Pfam" id="PF09273">
    <property type="entry name" value="Rubis-subs-bind"/>
    <property type="match status" value="1"/>
</dbReference>
<organism evidence="2 3">
    <name type="scientific">Amborella trichopoda</name>
    <dbReference type="NCBI Taxonomy" id="13333"/>
    <lineage>
        <taxon>Eukaryota</taxon>
        <taxon>Viridiplantae</taxon>
        <taxon>Streptophyta</taxon>
        <taxon>Embryophyta</taxon>
        <taxon>Tracheophyta</taxon>
        <taxon>Spermatophyta</taxon>
        <taxon>Magnoliopsida</taxon>
        <taxon>Amborellales</taxon>
        <taxon>Amborellaceae</taxon>
        <taxon>Amborella</taxon>
    </lineage>
</organism>
<keyword evidence="3" id="KW-1185">Reference proteome</keyword>
<accession>U5CWZ9</accession>
<dbReference type="HOGENOM" id="CLU_1671695_0_0_1"/>
<protein>
    <recommendedName>
        <fullName evidence="1">Rubisco LSMT substrate-binding domain-containing protein</fullName>
    </recommendedName>
</protein>
<dbReference type="Gene3D" id="3.90.1420.10">
    <property type="entry name" value="Rubisco LSMT, substrate-binding domain"/>
    <property type="match status" value="1"/>
</dbReference>
<evidence type="ECO:0000313" key="2">
    <source>
        <dbReference type="EMBL" id="ERN17861.1"/>
    </source>
</evidence>
<evidence type="ECO:0000313" key="3">
    <source>
        <dbReference type="Proteomes" id="UP000017836"/>
    </source>
</evidence>
<name>U5CWZ9_AMBTC</name>
<dbReference type="InterPro" id="IPR015353">
    <property type="entry name" value="Rubisco_LSMT_subst-bd"/>
</dbReference>
<evidence type="ECO:0000259" key="1">
    <source>
        <dbReference type="Pfam" id="PF09273"/>
    </source>
</evidence>
<reference evidence="3" key="1">
    <citation type="journal article" date="2013" name="Science">
        <title>The Amborella genome and the evolution of flowering plants.</title>
        <authorList>
            <consortium name="Amborella Genome Project"/>
        </authorList>
    </citation>
    <scope>NUCLEOTIDE SEQUENCE [LARGE SCALE GENOMIC DNA]</scope>
</reference>
<gene>
    <name evidence="2" type="ORF">AMTR_s00047p00206770</name>
</gene>
<dbReference type="STRING" id="13333.U5CWZ9"/>
<dbReference type="InterPro" id="IPR036464">
    <property type="entry name" value="Rubisco_LSMT_subst-bd_sf"/>
</dbReference>
<dbReference type="AlphaFoldDB" id="U5CWZ9"/>
<dbReference type="Proteomes" id="UP000017836">
    <property type="component" value="Unassembled WGS sequence"/>
</dbReference>
<dbReference type="eggNOG" id="KOG1338">
    <property type="taxonomic scope" value="Eukaryota"/>
</dbReference>
<dbReference type="SUPFAM" id="SSF81822">
    <property type="entry name" value="RuBisCo LSMT C-terminal, substrate-binding domain"/>
    <property type="match status" value="1"/>
</dbReference>
<dbReference type="Gramene" id="ERN17861">
    <property type="protein sequence ID" value="ERN17861"/>
    <property type="gene ID" value="AMTR_s00047p00206770"/>
</dbReference>
<dbReference type="OMA" id="SEAACYD"/>
<dbReference type="EMBL" id="KI392311">
    <property type="protein sequence ID" value="ERN17861.1"/>
    <property type="molecule type" value="Genomic_DNA"/>
</dbReference>